<dbReference type="AlphaFoldDB" id="A0A081BW79"/>
<dbReference type="GO" id="GO:0005829">
    <property type="term" value="C:cytosol"/>
    <property type="evidence" value="ECO:0007669"/>
    <property type="project" value="TreeGrafter"/>
</dbReference>
<dbReference type="InterPro" id="IPR002201">
    <property type="entry name" value="Glyco_trans_9"/>
</dbReference>
<dbReference type="eggNOG" id="COG4372">
    <property type="taxonomic scope" value="Bacteria"/>
</dbReference>
<proteinExistence type="predicted"/>
<gene>
    <name evidence="6" type="ORF">U27_03546</name>
</gene>
<dbReference type="GO" id="GO:0008757">
    <property type="term" value="F:S-adenosylmethionine-dependent methyltransferase activity"/>
    <property type="evidence" value="ECO:0007669"/>
    <property type="project" value="InterPro"/>
</dbReference>
<accession>A0A081BW79</accession>
<name>A0A081BW79_VECG1</name>
<dbReference type="CDD" id="cd03789">
    <property type="entry name" value="GT9_LPS_heptosyltransferase"/>
    <property type="match status" value="1"/>
</dbReference>
<dbReference type="InterPro" id="IPR013216">
    <property type="entry name" value="Methyltransf_11"/>
</dbReference>
<protein>
    <submittedName>
        <fullName evidence="6">Methyltransferase type 11</fullName>
    </submittedName>
</protein>
<dbReference type="Gene3D" id="3.40.50.150">
    <property type="entry name" value="Vaccinia Virus protein VP39"/>
    <property type="match status" value="1"/>
</dbReference>
<evidence type="ECO:0000256" key="3">
    <source>
        <dbReference type="SAM" id="Coils"/>
    </source>
</evidence>
<keyword evidence="7" id="KW-1185">Reference proteome</keyword>
<dbReference type="eggNOG" id="COG2327">
    <property type="taxonomic scope" value="Bacteria"/>
</dbReference>
<evidence type="ECO:0000259" key="5">
    <source>
        <dbReference type="Pfam" id="PF08241"/>
    </source>
</evidence>
<feature type="coiled-coil region" evidence="3">
    <location>
        <begin position="1186"/>
        <end position="1213"/>
    </location>
</feature>
<dbReference type="InterPro" id="IPR051199">
    <property type="entry name" value="LPS_LOS_Heptosyltrfase"/>
</dbReference>
<evidence type="ECO:0000259" key="4">
    <source>
        <dbReference type="Pfam" id="PF04230"/>
    </source>
</evidence>
<dbReference type="InterPro" id="IPR029063">
    <property type="entry name" value="SAM-dependent_MTases_sf"/>
</dbReference>
<dbReference type="PANTHER" id="PTHR30160:SF1">
    <property type="entry name" value="LIPOPOLYSACCHARIDE 1,2-N-ACETYLGLUCOSAMINETRANSFERASE-RELATED"/>
    <property type="match status" value="1"/>
</dbReference>
<dbReference type="PANTHER" id="PTHR30160">
    <property type="entry name" value="TETRAACYLDISACCHARIDE 4'-KINASE-RELATED"/>
    <property type="match status" value="1"/>
</dbReference>
<evidence type="ECO:0000313" key="7">
    <source>
        <dbReference type="Proteomes" id="UP000030661"/>
    </source>
</evidence>
<feature type="domain" description="Methyltransferase type 11" evidence="5">
    <location>
        <begin position="453"/>
        <end position="535"/>
    </location>
</feature>
<dbReference type="SUPFAM" id="SSF53756">
    <property type="entry name" value="UDP-Glycosyltransferase/glycogen phosphorylase"/>
    <property type="match status" value="1"/>
</dbReference>
<evidence type="ECO:0000256" key="2">
    <source>
        <dbReference type="ARBA" id="ARBA00022679"/>
    </source>
</evidence>
<dbReference type="Pfam" id="PF04230">
    <property type="entry name" value="PS_pyruv_trans"/>
    <property type="match status" value="1"/>
</dbReference>
<evidence type="ECO:0000256" key="1">
    <source>
        <dbReference type="ARBA" id="ARBA00022676"/>
    </source>
</evidence>
<dbReference type="SUPFAM" id="SSF53335">
    <property type="entry name" value="S-adenosyl-L-methionine-dependent methyltransferases"/>
    <property type="match status" value="1"/>
</dbReference>
<dbReference type="CDD" id="cd02440">
    <property type="entry name" value="AdoMet_MTases"/>
    <property type="match status" value="1"/>
</dbReference>
<dbReference type="Pfam" id="PF08241">
    <property type="entry name" value="Methyltransf_11"/>
    <property type="match status" value="1"/>
</dbReference>
<dbReference type="GO" id="GO:0009244">
    <property type="term" value="P:lipopolysaccharide core region biosynthetic process"/>
    <property type="evidence" value="ECO:0007669"/>
    <property type="project" value="TreeGrafter"/>
</dbReference>
<dbReference type="InterPro" id="IPR007345">
    <property type="entry name" value="Polysacch_pyruvyl_Trfase"/>
</dbReference>
<keyword evidence="1" id="KW-0328">Glycosyltransferase</keyword>
<dbReference type="Pfam" id="PF01075">
    <property type="entry name" value="Glyco_transf_9"/>
    <property type="match status" value="1"/>
</dbReference>
<organism evidence="6 7">
    <name type="scientific">Vecturithrix granuli</name>
    <dbReference type="NCBI Taxonomy" id="1499967"/>
    <lineage>
        <taxon>Bacteria</taxon>
        <taxon>Candidatus Moduliflexota</taxon>
        <taxon>Candidatus Vecturitrichia</taxon>
        <taxon>Candidatus Vecturitrichales</taxon>
        <taxon>Candidatus Vecturitrichaceae</taxon>
        <taxon>Candidatus Vecturithrix</taxon>
    </lineage>
</organism>
<evidence type="ECO:0000313" key="6">
    <source>
        <dbReference type="EMBL" id="GAK56584.1"/>
    </source>
</evidence>
<feature type="domain" description="Polysaccharide pyruvyl transferase" evidence="4">
    <location>
        <begin position="15"/>
        <end position="297"/>
    </location>
</feature>
<keyword evidence="2 6" id="KW-0808">Transferase</keyword>
<dbReference type="GO" id="GO:0032259">
    <property type="term" value="P:methylation"/>
    <property type="evidence" value="ECO:0007669"/>
    <property type="project" value="UniProtKB-KW"/>
</dbReference>
<dbReference type="eggNOG" id="COG0859">
    <property type="taxonomic scope" value="Bacteria"/>
</dbReference>
<dbReference type="Proteomes" id="UP000030661">
    <property type="component" value="Unassembled WGS sequence"/>
</dbReference>
<sequence length="1225" mass="140292">MMVCKIGFLTSRRVNVGDEFIREGIRAVLDRLNMTYTPLYVHKLSEASLHTPDENETFIVKDKYWDSDLFIQSGAPVYWHLLNGQSTSLNSAWHQWMWKERILKNKEGRPVFINLGAGSCQPWGDMGDAFLHDADCVQFAKAASDRAALTTVRDPVADHLLKVLQLPHETLPCPAFLAACRCHISVSTNEVIGVNLMALGGHYDLCGNFDSVLWQKQCFALSTELRKIGKLLFIAHDQPEAEFMLKFALPGERIFLSGDWRDYFDVYAACHIVVANRVHGAVCAAGFGVPAIILGNDTRAMIGDYIGIPRYHVRELDVIEVIQHVRKFLDTRDDERSRLLGLRDTTINRYKNLLAPIIEQVNVSLQNTMKSRREQPVPLLALVSVAEVKSEKFVRFMQQLNALAAQFSLRTFTNWSKVWEYPWLWFHGLSSLDWPNMRVLDFGSELSPMPWFFASLGAQVTLVETDAQWIPTWEKIKQETGLTVDWRIVTDEILPFADDAFDVVTSFSVIEHQSDKVRAVNEVARVLNPGGTLAISFDICEPDMGMTFPEWNGKALTMKEFEEWIWNHPAFDNDGQQPHWNIEDCAEFIQWHLQSAPHHNYVVGAAILTKQHADMKNQTEKQVNVEQFDLQSCRNILIPRFDTFGDIVLLQGFLQALLDFVPDARITLLVREGYDQLQSLFPERVQWRTIRIHPYKNEPNQENVLSFLNTFQDDSYDLLLTTAYNRTWIDDLLAVRCSSARRITAGHGHEMTAELQKTLTALGQAFSRCPYDEIVLVEERSHETAKYQVLWERLSGQTSPLPQPQLVIPPDIETRAEEILADFQLPAGRFIFCCPAGIATVRIKQWPAEHFAAGLAELEKIYDMRALLIGHTSEKPILDNVLEFARQYGANPVCWIGKDGEIPLIAALAQKACCYLGNDTGLMHFAAALNIPVFAIFGGGHWPRFAPCTTRGRVFVAPLPCFYCSWNCLFNETYCINSLPAELILQHIMPIVDDILQGKGDYKVVEEKGTYEQLFNFCIKTVEFLKYSETDRAERLKVIQELHEQLAEIDTDRANRLKVIEELQMRLTESETDRAERLKVIQELHEQLAEIDTDRANRLKVIEELQTHLTESETDRAERLKVIQQLQTSLSESETDRAERLKVIQQLQTSLSESETDRAERLKVIQQLQTSLSESDTDRAERLKVIEELQTRLTESETDRVRIQQQLNELQQKLFVKVFRRLHLV</sequence>
<dbReference type="EMBL" id="DF820465">
    <property type="protein sequence ID" value="GAK56584.1"/>
    <property type="molecule type" value="Genomic_DNA"/>
</dbReference>
<dbReference type="HOGENOM" id="CLU_268202_0_0_0"/>
<keyword evidence="6" id="KW-0489">Methyltransferase</keyword>
<dbReference type="GO" id="GO:0008713">
    <property type="term" value="F:ADP-heptose-lipopolysaccharide heptosyltransferase activity"/>
    <property type="evidence" value="ECO:0007669"/>
    <property type="project" value="TreeGrafter"/>
</dbReference>
<dbReference type="STRING" id="1499967.U27_03546"/>
<keyword evidence="3" id="KW-0175">Coiled coil</keyword>
<dbReference type="Gene3D" id="3.40.50.2000">
    <property type="entry name" value="Glycogen Phosphorylase B"/>
    <property type="match status" value="2"/>
</dbReference>
<dbReference type="eggNOG" id="COG2227">
    <property type="taxonomic scope" value="Bacteria"/>
</dbReference>
<reference evidence="6 7" key="1">
    <citation type="journal article" date="2015" name="PeerJ">
        <title>First genomic representation of candidate bacterial phylum KSB3 points to enhanced environmental sensing as a trigger of wastewater bulking.</title>
        <authorList>
            <person name="Sekiguchi Y."/>
            <person name="Ohashi A."/>
            <person name="Parks D.H."/>
            <person name="Yamauchi T."/>
            <person name="Tyson G.W."/>
            <person name="Hugenholtz P."/>
        </authorList>
    </citation>
    <scope>NUCLEOTIDE SEQUENCE [LARGE SCALE GENOMIC DNA]</scope>
</reference>